<proteinExistence type="predicted"/>
<comment type="caution">
    <text evidence="2">The sequence shown here is derived from an EMBL/GenBank/DDBJ whole genome shotgun (WGS) entry which is preliminary data.</text>
</comment>
<dbReference type="EMBL" id="WWCN01000034">
    <property type="protein sequence ID" value="MYM26616.1"/>
    <property type="molecule type" value="Genomic_DNA"/>
</dbReference>
<feature type="compositionally biased region" description="Low complexity" evidence="1">
    <location>
        <begin position="97"/>
        <end position="108"/>
    </location>
</feature>
<dbReference type="AlphaFoldDB" id="A0A6L8KH18"/>
<keyword evidence="3" id="KW-1185">Reference proteome</keyword>
<protein>
    <submittedName>
        <fullName evidence="2">Two-component sensor histidine kinase</fullName>
    </submittedName>
</protein>
<sequence length="115" mass="12326">MFMLIVALAAAGLGVYLYRALASEIERRDDIQLLGKLRQVQILLGRPGATALLRQQPEFFRDTMSGQENSLVRFVAGDGSVLADINASGERYPLPPAAGAAPPRAAIADWTSSRG</sequence>
<feature type="region of interest" description="Disordered" evidence="1">
    <location>
        <begin position="93"/>
        <end position="115"/>
    </location>
</feature>
<dbReference type="Proteomes" id="UP000479335">
    <property type="component" value="Unassembled WGS sequence"/>
</dbReference>
<reference evidence="2 3" key="1">
    <citation type="submission" date="2019-12" db="EMBL/GenBank/DDBJ databases">
        <title>Novel species isolated from a subtropical stream in China.</title>
        <authorList>
            <person name="Lu H."/>
        </authorList>
    </citation>
    <scope>NUCLEOTIDE SEQUENCE [LARGE SCALE GENOMIC DNA]</scope>
    <source>
        <strain evidence="2 3">FT135W</strain>
    </source>
</reference>
<dbReference type="GO" id="GO:0016301">
    <property type="term" value="F:kinase activity"/>
    <property type="evidence" value="ECO:0007669"/>
    <property type="project" value="UniProtKB-KW"/>
</dbReference>
<feature type="non-terminal residue" evidence="2">
    <location>
        <position position="115"/>
    </location>
</feature>
<accession>A0A6L8KH18</accession>
<evidence type="ECO:0000313" key="2">
    <source>
        <dbReference type="EMBL" id="MYM26616.1"/>
    </source>
</evidence>
<organism evidence="2 3">
    <name type="scientific">Duganella flavida</name>
    <dbReference type="NCBI Taxonomy" id="2692175"/>
    <lineage>
        <taxon>Bacteria</taxon>
        <taxon>Pseudomonadati</taxon>
        <taxon>Pseudomonadota</taxon>
        <taxon>Betaproteobacteria</taxon>
        <taxon>Burkholderiales</taxon>
        <taxon>Oxalobacteraceae</taxon>
        <taxon>Telluria group</taxon>
        <taxon>Duganella</taxon>
    </lineage>
</organism>
<keyword evidence="2" id="KW-0808">Transferase</keyword>
<keyword evidence="2" id="KW-0418">Kinase</keyword>
<gene>
    <name evidence="2" type="ORF">GTP46_28730</name>
</gene>
<evidence type="ECO:0000313" key="3">
    <source>
        <dbReference type="Proteomes" id="UP000479335"/>
    </source>
</evidence>
<name>A0A6L8KH18_9BURK</name>
<evidence type="ECO:0000256" key="1">
    <source>
        <dbReference type="SAM" id="MobiDB-lite"/>
    </source>
</evidence>